<keyword evidence="5" id="KW-1185">Reference proteome</keyword>
<dbReference type="InterPro" id="IPR027417">
    <property type="entry name" value="P-loop_NTPase"/>
</dbReference>
<keyword evidence="2 4" id="KW-0547">Nucleotide-binding</keyword>
<evidence type="ECO:0000313" key="5">
    <source>
        <dbReference type="Proteomes" id="UP000078541"/>
    </source>
</evidence>
<reference evidence="4 5" key="1">
    <citation type="submission" date="2016-03" db="EMBL/GenBank/DDBJ databases">
        <title>Trachymyrmex septentrionalis WGS genome.</title>
        <authorList>
            <person name="Nygaard S."/>
            <person name="Hu H."/>
            <person name="Boomsma J."/>
            <person name="Zhang G."/>
        </authorList>
    </citation>
    <scope>NUCLEOTIDE SEQUENCE [LARGE SCALE GENOMIC DNA]</scope>
    <source>
        <strain evidence="4">Tsep2-gDNA-1</strain>
        <tissue evidence="4">Whole body</tissue>
    </source>
</reference>
<dbReference type="InterPro" id="IPR025313">
    <property type="entry name" value="SPB4-like_CTE"/>
</dbReference>
<dbReference type="AlphaFoldDB" id="A0A195FFN4"/>
<dbReference type="Gene3D" id="3.40.50.300">
    <property type="entry name" value="P-loop containing nucleotide triphosphate hydrolases"/>
    <property type="match status" value="1"/>
</dbReference>
<gene>
    <name evidence="4" type="ORF">ALC56_06463</name>
</gene>
<feature type="domain" description="ATP-dependent rRNA helicase SPB4-like C-terminal extension" evidence="3">
    <location>
        <begin position="137"/>
        <end position="191"/>
    </location>
</feature>
<evidence type="ECO:0000259" key="3">
    <source>
        <dbReference type="SMART" id="SM01178"/>
    </source>
</evidence>
<dbReference type="Pfam" id="PF13959">
    <property type="entry name" value="CTE_SPB4"/>
    <property type="match status" value="1"/>
</dbReference>
<keyword evidence="2 4" id="KW-0067">ATP-binding</keyword>
<evidence type="ECO:0000313" key="4">
    <source>
        <dbReference type="EMBL" id="KYN39037.1"/>
    </source>
</evidence>
<dbReference type="STRING" id="34720.A0A195FFN4"/>
<dbReference type="Proteomes" id="UP000078541">
    <property type="component" value="Unassembled WGS sequence"/>
</dbReference>
<evidence type="ECO:0000256" key="2">
    <source>
        <dbReference type="ARBA" id="ARBA00022806"/>
    </source>
</evidence>
<organism evidence="4 5">
    <name type="scientific">Trachymyrmex septentrionalis</name>
    <dbReference type="NCBI Taxonomy" id="34720"/>
    <lineage>
        <taxon>Eukaryota</taxon>
        <taxon>Metazoa</taxon>
        <taxon>Ecdysozoa</taxon>
        <taxon>Arthropoda</taxon>
        <taxon>Hexapoda</taxon>
        <taxon>Insecta</taxon>
        <taxon>Pterygota</taxon>
        <taxon>Neoptera</taxon>
        <taxon>Endopterygota</taxon>
        <taxon>Hymenoptera</taxon>
        <taxon>Apocrita</taxon>
        <taxon>Aculeata</taxon>
        <taxon>Formicoidea</taxon>
        <taxon>Formicidae</taxon>
        <taxon>Myrmicinae</taxon>
        <taxon>Trachymyrmex</taxon>
    </lineage>
</organism>
<sequence length="217" mass="25291">MHAYTNYYESNELTLLSNQQNDDKEMATVEGLQQDYIACKMIFNSCMSVKYYHELLNYIDLPVMSIHVSNRNRRKEFSTFHQVCNAFSEILLCTKYIHRIGRIAHGDDSSGHALLILRPEELGYLEIARVSINKYEFSCNKIADIQLQSTKEAFKNYVRTYYSHHLKQVFNIETLNLAKVAKSLGFHFKNINDPSSAKRLKRTKTFHQIGKHGQDNQ</sequence>
<dbReference type="GO" id="GO:0004386">
    <property type="term" value="F:helicase activity"/>
    <property type="evidence" value="ECO:0007669"/>
    <property type="project" value="UniProtKB-KW"/>
</dbReference>
<proteinExistence type="predicted"/>
<dbReference type="GO" id="GO:0016787">
    <property type="term" value="F:hydrolase activity"/>
    <property type="evidence" value="ECO:0007669"/>
    <property type="project" value="UniProtKB-KW"/>
</dbReference>
<protein>
    <submittedName>
        <fullName evidence="4">Putative ATP-dependent RNA helicase pitchoune</fullName>
    </submittedName>
</protein>
<dbReference type="SMART" id="SM01178">
    <property type="entry name" value="DUF4217"/>
    <property type="match status" value="1"/>
</dbReference>
<name>A0A195FFN4_9HYME</name>
<dbReference type="EMBL" id="KQ981625">
    <property type="protein sequence ID" value="KYN39037.1"/>
    <property type="molecule type" value="Genomic_DNA"/>
</dbReference>
<accession>A0A195FFN4</accession>
<keyword evidence="1" id="KW-0378">Hydrolase</keyword>
<keyword evidence="2 4" id="KW-0347">Helicase</keyword>
<evidence type="ECO:0000256" key="1">
    <source>
        <dbReference type="ARBA" id="ARBA00022801"/>
    </source>
</evidence>